<evidence type="ECO:0000313" key="3">
    <source>
        <dbReference type="EMBL" id="KAJ7644663.1"/>
    </source>
</evidence>
<dbReference type="Proteomes" id="UP001221142">
    <property type="component" value="Unassembled WGS sequence"/>
</dbReference>
<protein>
    <submittedName>
        <fullName evidence="3">Uncharacterized protein</fullName>
    </submittedName>
</protein>
<comment type="caution">
    <text evidence="3">The sequence shown here is derived from an EMBL/GenBank/DDBJ whole genome shotgun (WGS) entry which is preliminary data.</text>
</comment>
<proteinExistence type="inferred from homology"/>
<name>A0AAD7CBZ3_9AGAR</name>
<organism evidence="3 4">
    <name type="scientific">Roridomyces roridus</name>
    <dbReference type="NCBI Taxonomy" id="1738132"/>
    <lineage>
        <taxon>Eukaryota</taxon>
        <taxon>Fungi</taxon>
        <taxon>Dikarya</taxon>
        <taxon>Basidiomycota</taxon>
        <taxon>Agaricomycotina</taxon>
        <taxon>Agaricomycetes</taxon>
        <taxon>Agaricomycetidae</taxon>
        <taxon>Agaricales</taxon>
        <taxon>Marasmiineae</taxon>
        <taxon>Mycenaceae</taxon>
        <taxon>Roridomyces</taxon>
    </lineage>
</organism>
<sequence length="278" mass="29622">MTGHNAGRLNAAVEGVRKDIPSANLRPLLVDFSSFASARKAAEEVISWAEPLHVLIHNAAAPIGPFVLTTDNLETQMAVGHLVPFLFTALIKPIILSSASPTYTPRVIFISSIGHGHGTGPNFATLGKPDETLYQPVEAYYRVKSANVLTALEICKRSEGRVNAYSLHPGAIYTNIMQHPGAIGPLQEIGLLDSEGGMNTDPAGGVHTPGGIPWKTIAQGAATTIVAAFDPSLNDKPGTYLNDCAPANDIVGKESRDMGNATRLWRMSEKIVGENFVF</sequence>
<gene>
    <name evidence="3" type="ORF">FB45DRAFT_1021413</name>
</gene>
<dbReference type="PANTHER" id="PTHR24320:SF283">
    <property type="entry name" value="RETINOL DEHYDROGENASE 11"/>
    <property type="match status" value="1"/>
</dbReference>
<dbReference type="GO" id="GO:0016491">
    <property type="term" value="F:oxidoreductase activity"/>
    <property type="evidence" value="ECO:0007669"/>
    <property type="project" value="UniProtKB-KW"/>
</dbReference>
<dbReference type="AlphaFoldDB" id="A0AAD7CBZ3"/>
<reference evidence="3" key="1">
    <citation type="submission" date="2023-03" db="EMBL/GenBank/DDBJ databases">
        <title>Massive genome expansion in bonnet fungi (Mycena s.s.) driven by repeated elements and novel gene families across ecological guilds.</title>
        <authorList>
            <consortium name="Lawrence Berkeley National Laboratory"/>
            <person name="Harder C.B."/>
            <person name="Miyauchi S."/>
            <person name="Viragh M."/>
            <person name="Kuo A."/>
            <person name="Thoen E."/>
            <person name="Andreopoulos B."/>
            <person name="Lu D."/>
            <person name="Skrede I."/>
            <person name="Drula E."/>
            <person name="Henrissat B."/>
            <person name="Morin E."/>
            <person name="Kohler A."/>
            <person name="Barry K."/>
            <person name="LaButti K."/>
            <person name="Morin E."/>
            <person name="Salamov A."/>
            <person name="Lipzen A."/>
            <person name="Mereny Z."/>
            <person name="Hegedus B."/>
            <person name="Baldrian P."/>
            <person name="Stursova M."/>
            <person name="Weitz H."/>
            <person name="Taylor A."/>
            <person name="Grigoriev I.V."/>
            <person name="Nagy L.G."/>
            <person name="Martin F."/>
            <person name="Kauserud H."/>
        </authorList>
    </citation>
    <scope>NUCLEOTIDE SEQUENCE</scope>
    <source>
        <strain evidence="3">9284</strain>
    </source>
</reference>
<evidence type="ECO:0000256" key="1">
    <source>
        <dbReference type="ARBA" id="ARBA00006484"/>
    </source>
</evidence>
<dbReference type="SUPFAM" id="SSF51735">
    <property type="entry name" value="NAD(P)-binding Rossmann-fold domains"/>
    <property type="match status" value="1"/>
</dbReference>
<dbReference type="EMBL" id="JARKIF010000003">
    <property type="protein sequence ID" value="KAJ7644663.1"/>
    <property type="molecule type" value="Genomic_DNA"/>
</dbReference>
<evidence type="ECO:0000313" key="4">
    <source>
        <dbReference type="Proteomes" id="UP001221142"/>
    </source>
</evidence>
<dbReference type="PANTHER" id="PTHR24320">
    <property type="entry name" value="RETINOL DEHYDROGENASE"/>
    <property type="match status" value="1"/>
</dbReference>
<comment type="similarity">
    <text evidence="1">Belongs to the short-chain dehydrogenases/reductases (SDR) family.</text>
</comment>
<dbReference type="InterPro" id="IPR036291">
    <property type="entry name" value="NAD(P)-bd_dom_sf"/>
</dbReference>
<evidence type="ECO:0000256" key="2">
    <source>
        <dbReference type="ARBA" id="ARBA00023002"/>
    </source>
</evidence>
<dbReference type="Gene3D" id="3.40.50.720">
    <property type="entry name" value="NAD(P)-binding Rossmann-like Domain"/>
    <property type="match status" value="1"/>
</dbReference>
<keyword evidence="4" id="KW-1185">Reference proteome</keyword>
<keyword evidence="2" id="KW-0560">Oxidoreductase</keyword>
<accession>A0AAD7CBZ3</accession>